<keyword evidence="3" id="KW-1185">Reference proteome</keyword>
<feature type="transmembrane region" description="Helical" evidence="1">
    <location>
        <begin position="266"/>
        <end position="285"/>
    </location>
</feature>
<keyword evidence="1" id="KW-0812">Transmembrane</keyword>
<feature type="transmembrane region" description="Helical" evidence="1">
    <location>
        <begin position="236"/>
        <end position="254"/>
    </location>
</feature>
<dbReference type="PANTHER" id="PTHR28009">
    <property type="entry name" value="PHEROMONE ALPHA FACTOR RECEPTOR"/>
    <property type="match status" value="1"/>
</dbReference>
<feature type="transmembrane region" description="Helical" evidence="1">
    <location>
        <begin position="153"/>
        <end position="176"/>
    </location>
</feature>
<sequence length="377" mass="42205">MPPSFDAWEQQITLLHQDGSNFTVTMTDFEFYRLYGIRRAINVGSQIGASIILLLVLLLLTRSEKRKSWIFVMNALCLVTNAVRCILSCTFLTGNFWHPYAQASGDWSRITSSDLATTVATNTMTLIVTILVMVSLSLQVWVVCITTIPVYRYFIMGITTLVALIAVGFKFAVIIISNEQTLKWNDMLPYQDLISTSYIMQAVAIWLFSCVFTWKLGHAIIQRRKLKMPQFGPMQIVFIMGCQTMIIPGIFSTLEFHRQVPELGQQVLTIVCIFLPLSAIWAGVVNESNVAYRGPDSNQRLLHNQFYGPASTSSMTSGATACEKNRQLSIGTYRKSGVETDSVAASLSPRQKSLLGDDRIHVNRKFSVHSDSAEDQA</sequence>
<feature type="transmembrane region" description="Helical" evidence="1">
    <location>
        <begin position="72"/>
        <end position="97"/>
    </location>
</feature>
<feature type="transmembrane region" description="Helical" evidence="1">
    <location>
        <begin position="196"/>
        <end position="216"/>
    </location>
</feature>
<evidence type="ECO:0008006" key="4">
    <source>
        <dbReference type="Google" id="ProtNLM"/>
    </source>
</evidence>
<feature type="transmembrane region" description="Helical" evidence="1">
    <location>
        <begin position="40"/>
        <end position="60"/>
    </location>
</feature>
<dbReference type="CDD" id="cd14939">
    <property type="entry name" value="7tmD_STE2"/>
    <property type="match status" value="1"/>
</dbReference>
<dbReference type="PRINTS" id="PR00250">
    <property type="entry name" value="GPCRSTE2"/>
</dbReference>
<evidence type="ECO:0000313" key="3">
    <source>
        <dbReference type="Proteomes" id="UP000799771"/>
    </source>
</evidence>
<dbReference type="InterPro" id="IPR000366">
    <property type="entry name" value="GPCR_STE2"/>
</dbReference>
<dbReference type="InterPro" id="IPR027458">
    <property type="entry name" value="STE2_TM1-TM2_sf"/>
</dbReference>
<dbReference type="Gene3D" id="1.10.287.920">
    <property type="entry name" value="Pheromone alpha factor receptor"/>
    <property type="match status" value="1"/>
</dbReference>
<dbReference type="AlphaFoldDB" id="A0A6A6A558"/>
<protein>
    <recommendedName>
        <fullName evidence="4">Pheromone alpha factor receptor</fullName>
    </recommendedName>
</protein>
<dbReference type="Proteomes" id="UP000799771">
    <property type="component" value="Unassembled WGS sequence"/>
</dbReference>
<dbReference type="GeneID" id="54406526"/>
<dbReference type="EMBL" id="ML977512">
    <property type="protein sequence ID" value="KAF2126940.1"/>
    <property type="molecule type" value="Genomic_DNA"/>
</dbReference>
<dbReference type="PANTHER" id="PTHR28009:SF1">
    <property type="entry name" value="PHEROMONE ALPHA FACTOR RECEPTOR"/>
    <property type="match status" value="1"/>
</dbReference>
<dbReference type="RefSeq" id="XP_033521332.1">
    <property type="nucleotide sequence ID" value="XM_033666094.1"/>
</dbReference>
<evidence type="ECO:0000256" key="1">
    <source>
        <dbReference type="SAM" id="Phobius"/>
    </source>
</evidence>
<dbReference type="OrthoDB" id="5402633at2759"/>
<keyword evidence="1" id="KW-0472">Membrane</keyword>
<evidence type="ECO:0000313" key="2">
    <source>
        <dbReference type="EMBL" id="KAF2126940.1"/>
    </source>
</evidence>
<dbReference type="GO" id="GO:0004932">
    <property type="term" value="F:mating-type factor pheromone receptor activity"/>
    <property type="evidence" value="ECO:0007669"/>
    <property type="project" value="InterPro"/>
</dbReference>
<name>A0A6A6A558_9PLEO</name>
<feature type="transmembrane region" description="Helical" evidence="1">
    <location>
        <begin position="124"/>
        <end position="146"/>
    </location>
</feature>
<dbReference type="Pfam" id="PF02116">
    <property type="entry name" value="STE2"/>
    <property type="match status" value="1"/>
</dbReference>
<accession>A0A6A6A558</accession>
<keyword evidence="1" id="KW-1133">Transmembrane helix</keyword>
<organism evidence="2 3">
    <name type="scientific">Dothidotthia symphoricarpi CBS 119687</name>
    <dbReference type="NCBI Taxonomy" id="1392245"/>
    <lineage>
        <taxon>Eukaryota</taxon>
        <taxon>Fungi</taxon>
        <taxon>Dikarya</taxon>
        <taxon>Ascomycota</taxon>
        <taxon>Pezizomycotina</taxon>
        <taxon>Dothideomycetes</taxon>
        <taxon>Pleosporomycetidae</taxon>
        <taxon>Pleosporales</taxon>
        <taxon>Dothidotthiaceae</taxon>
        <taxon>Dothidotthia</taxon>
    </lineage>
</organism>
<dbReference type="GO" id="GO:0000750">
    <property type="term" value="P:pheromone-dependent signal transduction involved in conjugation with cellular fusion"/>
    <property type="evidence" value="ECO:0007669"/>
    <property type="project" value="TreeGrafter"/>
</dbReference>
<gene>
    <name evidence="2" type="ORF">P153DRAFT_345676</name>
</gene>
<reference evidence="2" key="1">
    <citation type="journal article" date="2020" name="Stud. Mycol.">
        <title>101 Dothideomycetes genomes: a test case for predicting lifestyles and emergence of pathogens.</title>
        <authorList>
            <person name="Haridas S."/>
            <person name="Albert R."/>
            <person name="Binder M."/>
            <person name="Bloem J."/>
            <person name="Labutti K."/>
            <person name="Salamov A."/>
            <person name="Andreopoulos B."/>
            <person name="Baker S."/>
            <person name="Barry K."/>
            <person name="Bills G."/>
            <person name="Bluhm B."/>
            <person name="Cannon C."/>
            <person name="Castanera R."/>
            <person name="Culley D."/>
            <person name="Daum C."/>
            <person name="Ezra D."/>
            <person name="Gonzalez J."/>
            <person name="Henrissat B."/>
            <person name="Kuo A."/>
            <person name="Liang C."/>
            <person name="Lipzen A."/>
            <person name="Lutzoni F."/>
            <person name="Magnuson J."/>
            <person name="Mondo S."/>
            <person name="Nolan M."/>
            <person name="Ohm R."/>
            <person name="Pangilinan J."/>
            <person name="Park H.-J."/>
            <person name="Ramirez L."/>
            <person name="Alfaro M."/>
            <person name="Sun H."/>
            <person name="Tritt A."/>
            <person name="Yoshinaga Y."/>
            <person name="Zwiers L.-H."/>
            <person name="Turgeon B."/>
            <person name="Goodwin S."/>
            <person name="Spatafora J."/>
            <person name="Crous P."/>
            <person name="Grigoriev I."/>
        </authorList>
    </citation>
    <scope>NUCLEOTIDE SEQUENCE</scope>
    <source>
        <strain evidence="2">CBS 119687</strain>
    </source>
</reference>
<proteinExistence type="predicted"/>
<dbReference type="GO" id="GO:0038038">
    <property type="term" value="C:G protein-coupled receptor homodimeric complex"/>
    <property type="evidence" value="ECO:0007669"/>
    <property type="project" value="TreeGrafter"/>
</dbReference>